<evidence type="ECO:0000313" key="2">
    <source>
        <dbReference type="EMBL" id="MBI2876311.1"/>
    </source>
</evidence>
<dbReference type="InterPro" id="IPR016187">
    <property type="entry name" value="CTDL_fold"/>
</dbReference>
<evidence type="ECO:0000259" key="1">
    <source>
        <dbReference type="Pfam" id="PF03781"/>
    </source>
</evidence>
<dbReference type="GO" id="GO:0120147">
    <property type="term" value="F:formylglycine-generating oxidase activity"/>
    <property type="evidence" value="ECO:0007669"/>
    <property type="project" value="TreeGrafter"/>
</dbReference>
<accession>A0A932CMU9</accession>
<comment type="caution">
    <text evidence="2">The sequence shown here is derived from an EMBL/GenBank/DDBJ whole genome shotgun (WGS) entry which is preliminary data.</text>
</comment>
<name>A0A932CMU9_UNCTE</name>
<dbReference type="InterPro" id="IPR042095">
    <property type="entry name" value="SUMF_sf"/>
</dbReference>
<protein>
    <submittedName>
        <fullName evidence="2">SUMF1/EgtB/PvdO family nonheme iron enzyme</fullName>
    </submittedName>
</protein>
<dbReference type="EMBL" id="JACPRF010000169">
    <property type="protein sequence ID" value="MBI2876311.1"/>
    <property type="molecule type" value="Genomic_DNA"/>
</dbReference>
<dbReference type="InterPro" id="IPR051043">
    <property type="entry name" value="Sulfatase_Mod_Factor_Kinase"/>
</dbReference>
<reference evidence="2" key="1">
    <citation type="submission" date="2020-07" db="EMBL/GenBank/DDBJ databases">
        <title>Huge and variable diversity of episymbiotic CPR bacteria and DPANN archaea in groundwater ecosystems.</title>
        <authorList>
            <person name="He C.Y."/>
            <person name="Keren R."/>
            <person name="Whittaker M."/>
            <person name="Farag I.F."/>
            <person name="Doudna J."/>
            <person name="Cate J.H.D."/>
            <person name="Banfield J.F."/>
        </authorList>
    </citation>
    <scope>NUCLEOTIDE SEQUENCE</scope>
    <source>
        <strain evidence="2">NC_groundwater_672_Ag_B-0.1um_62_36</strain>
    </source>
</reference>
<gene>
    <name evidence="2" type="ORF">HYY20_05465</name>
</gene>
<dbReference type="PANTHER" id="PTHR23150">
    <property type="entry name" value="SULFATASE MODIFYING FACTOR 1, 2"/>
    <property type="match status" value="1"/>
</dbReference>
<dbReference type="PANTHER" id="PTHR23150:SF19">
    <property type="entry name" value="FORMYLGLYCINE-GENERATING ENZYME"/>
    <property type="match status" value="1"/>
</dbReference>
<dbReference type="InterPro" id="IPR005532">
    <property type="entry name" value="SUMF_dom"/>
</dbReference>
<feature type="domain" description="Sulfatase-modifying factor enzyme-like" evidence="1">
    <location>
        <begin position="4"/>
        <end position="72"/>
    </location>
</feature>
<dbReference type="AlphaFoldDB" id="A0A932CMU9"/>
<dbReference type="Proteomes" id="UP000769766">
    <property type="component" value="Unassembled WGS sequence"/>
</dbReference>
<dbReference type="Gene3D" id="3.90.1580.10">
    <property type="entry name" value="paralog of FGE (formylglycine-generating enzyme)"/>
    <property type="match status" value="1"/>
</dbReference>
<organism evidence="2 3">
    <name type="scientific">Tectimicrobiota bacterium</name>
    <dbReference type="NCBI Taxonomy" id="2528274"/>
    <lineage>
        <taxon>Bacteria</taxon>
        <taxon>Pseudomonadati</taxon>
        <taxon>Nitrospinota/Tectimicrobiota group</taxon>
        <taxon>Candidatus Tectimicrobiota</taxon>
    </lineage>
</organism>
<proteinExistence type="predicted"/>
<dbReference type="SUPFAM" id="SSF56436">
    <property type="entry name" value="C-type lectin-like"/>
    <property type="match status" value="1"/>
</dbReference>
<evidence type="ECO:0000313" key="3">
    <source>
        <dbReference type="Proteomes" id="UP000769766"/>
    </source>
</evidence>
<sequence>MDCYPAGRSPYGCYDMAGNVHEWTADWYDRERNFKVFKGSCWLDHDLMACCANRTGFEPLHRFGLIGFRCAW</sequence>
<dbReference type="Pfam" id="PF03781">
    <property type="entry name" value="FGE-sulfatase"/>
    <property type="match status" value="1"/>
</dbReference>